<protein>
    <recommendedName>
        <fullName evidence="3">Asparagine synthetase domain-containing protein</fullName>
    </recommendedName>
</protein>
<evidence type="ECO:0008006" key="3">
    <source>
        <dbReference type="Google" id="ProtNLM"/>
    </source>
</evidence>
<evidence type="ECO:0000313" key="2">
    <source>
        <dbReference type="Proteomes" id="UP001440612"/>
    </source>
</evidence>
<name>A0ABZ2V395_9RHOB</name>
<proteinExistence type="predicted"/>
<dbReference type="RefSeq" id="WP_341365892.1">
    <property type="nucleotide sequence ID" value="NZ_CP150951.2"/>
</dbReference>
<sequence length="504" mass="56540">MISPTPQSLPGFITGTCGGFWVSSGEALRRVPLLDRNGVRFGVCLGIAVDHNGSLPEEYFAENFDSTAAQALDALEGYLPILSGRYALITHLSDRTYFHCDPVGMIGAVYAPETGRVASSTFLCIDRPVEWHPLYDHDRVQAGDGSYGFSHTCDTGVHRMNANHRLELDSLETKRFWPRESDIFSAPESSNQPIYDEIILAIRAIMSRMTTLGHTSLPLSGGNDSRILMALAGDGVLENIDQVFSHINNYANRRDAQVAASLCQAKKVSHEVHDRKKITVKRYIRRLAGRQFRIASGVFASTPKEIENGLFLNVKADSVVMRGHHTNILRGQYIVTSNLKQRAKPDWQIRQMRLAGRSVSKREHIHAFESFFWKYYDDLPVNARNRSVDMMLFETRVPNVLGTLFPGQHHAFFLSPFNSRRLVQISMQPDTAYRLTNAPTTDLLLRADPVLAALPFAYELPADLTETPEAFTKRQSRLTKGLERYVDIFGDEPPFSPDDITPLG</sequence>
<evidence type="ECO:0000313" key="1">
    <source>
        <dbReference type="EMBL" id="WZC47772.1"/>
    </source>
</evidence>
<dbReference type="EMBL" id="CP150951">
    <property type="protein sequence ID" value="WZC47772.1"/>
    <property type="molecule type" value="Genomic_DNA"/>
</dbReference>
<accession>A0ABZ2V395</accession>
<gene>
    <name evidence="1" type="ORF">AABB29_12770</name>
</gene>
<keyword evidence="2" id="KW-1185">Reference proteome</keyword>
<organism evidence="1 2">
    <name type="scientific">Yoonia phaeophyticola</name>
    <dbReference type="NCBI Taxonomy" id="3137369"/>
    <lineage>
        <taxon>Bacteria</taxon>
        <taxon>Pseudomonadati</taxon>
        <taxon>Pseudomonadota</taxon>
        <taxon>Alphaproteobacteria</taxon>
        <taxon>Rhodobacterales</taxon>
        <taxon>Paracoccaceae</taxon>
        <taxon>Yoonia</taxon>
    </lineage>
</organism>
<reference evidence="2" key="1">
    <citation type="submission" date="2024-04" db="EMBL/GenBank/DDBJ databases">
        <title>Phylogenomic analyses of a clade within the roseobacter group suggest taxonomic reassignments of species of the genera Aestuariivita, Citreicella, Loktanella, Nautella, Pelagibaca, Ruegeria, Thalassobius, Thiobacimonas and Tropicibacter, and the proposal o.</title>
        <authorList>
            <person name="Jeon C.O."/>
        </authorList>
    </citation>
    <scope>NUCLEOTIDE SEQUENCE [LARGE SCALE GENOMIC DNA]</scope>
    <source>
        <strain evidence="2">BS5-3</strain>
    </source>
</reference>
<dbReference type="SUPFAM" id="SSF52402">
    <property type="entry name" value="Adenine nucleotide alpha hydrolases-like"/>
    <property type="match status" value="1"/>
</dbReference>
<dbReference type="Proteomes" id="UP001440612">
    <property type="component" value="Chromosome"/>
</dbReference>